<dbReference type="AlphaFoldDB" id="A0A518G3H8"/>
<evidence type="ECO:0008006" key="4">
    <source>
        <dbReference type="Google" id="ProtNLM"/>
    </source>
</evidence>
<proteinExistence type="predicted"/>
<accession>A0A518G3H8</accession>
<reference evidence="2 3" key="1">
    <citation type="submission" date="2019-02" db="EMBL/GenBank/DDBJ databases">
        <title>Deep-cultivation of Planctomycetes and their phenomic and genomic characterization uncovers novel biology.</title>
        <authorList>
            <person name="Wiegand S."/>
            <person name="Jogler M."/>
            <person name="Boedeker C."/>
            <person name="Pinto D."/>
            <person name="Vollmers J."/>
            <person name="Rivas-Marin E."/>
            <person name="Kohn T."/>
            <person name="Peeters S.H."/>
            <person name="Heuer A."/>
            <person name="Rast P."/>
            <person name="Oberbeckmann S."/>
            <person name="Bunk B."/>
            <person name="Jeske O."/>
            <person name="Meyerdierks A."/>
            <person name="Storesund J.E."/>
            <person name="Kallscheuer N."/>
            <person name="Luecker S."/>
            <person name="Lage O.M."/>
            <person name="Pohl T."/>
            <person name="Merkel B.J."/>
            <person name="Hornburger P."/>
            <person name="Mueller R.-W."/>
            <person name="Bruemmer F."/>
            <person name="Labrenz M."/>
            <person name="Spormann A.M."/>
            <person name="Op den Camp H."/>
            <person name="Overmann J."/>
            <person name="Amann R."/>
            <person name="Jetten M.S.M."/>
            <person name="Mascher T."/>
            <person name="Medema M.H."/>
            <person name="Devos D.P."/>
            <person name="Kaster A.-K."/>
            <person name="Ovreas L."/>
            <person name="Rohde M."/>
            <person name="Galperin M.Y."/>
            <person name="Jogler C."/>
        </authorList>
    </citation>
    <scope>NUCLEOTIDE SEQUENCE [LARGE SCALE GENOMIC DNA]</scope>
    <source>
        <strain evidence="2 3">Q31a</strain>
    </source>
</reference>
<keyword evidence="1" id="KW-1133">Transmembrane helix</keyword>
<sequence length="235" mass="25990">MFVVRPRIRDQINFWSLLAIAWGVAAIGVWSWGTRYEFSSHADDSPVPQWPADARLTLAEDRPTLLFFMHPRCVCTRASIRQLEETLTGMGLTDQQQPQLTVVAAIPNETSEAWRDSASVRRIAALPRSEIIWDSGGREASRFGAKTSGAARLYRQDGVLLFAGGITASRGHEGDNLGCDRLRALLCNQVKMPQPSIPVFGCRLCATNEVKAFNATDDDIVRPPHWQWSAVGASP</sequence>
<name>A0A518G3H8_9BACT</name>
<gene>
    <name evidence="2" type="ORF">Q31a_14530</name>
</gene>
<protein>
    <recommendedName>
        <fullName evidence="4">RedB protein</fullName>
    </recommendedName>
</protein>
<organism evidence="2 3">
    <name type="scientific">Aureliella helgolandensis</name>
    <dbReference type="NCBI Taxonomy" id="2527968"/>
    <lineage>
        <taxon>Bacteria</taxon>
        <taxon>Pseudomonadati</taxon>
        <taxon>Planctomycetota</taxon>
        <taxon>Planctomycetia</taxon>
        <taxon>Pirellulales</taxon>
        <taxon>Pirellulaceae</taxon>
        <taxon>Aureliella</taxon>
    </lineage>
</organism>
<keyword evidence="1" id="KW-0472">Membrane</keyword>
<keyword evidence="3" id="KW-1185">Reference proteome</keyword>
<dbReference type="RefSeq" id="WP_145075771.1">
    <property type="nucleotide sequence ID" value="NZ_CP036298.1"/>
</dbReference>
<dbReference type="KEGG" id="ahel:Q31a_14530"/>
<feature type="transmembrane region" description="Helical" evidence="1">
    <location>
        <begin position="12"/>
        <end position="33"/>
    </location>
</feature>
<evidence type="ECO:0000256" key="1">
    <source>
        <dbReference type="SAM" id="Phobius"/>
    </source>
</evidence>
<evidence type="ECO:0000313" key="3">
    <source>
        <dbReference type="Proteomes" id="UP000318017"/>
    </source>
</evidence>
<dbReference type="EMBL" id="CP036298">
    <property type="protein sequence ID" value="QDV23157.1"/>
    <property type="molecule type" value="Genomic_DNA"/>
</dbReference>
<evidence type="ECO:0000313" key="2">
    <source>
        <dbReference type="EMBL" id="QDV23157.1"/>
    </source>
</evidence>
<dbReference type="Proteomes" id="UP000318017">
    <property type="component" value="Chromosome"/>
</dbReference>
<dbReference type="OrthoDB" id="1495450at2"/>
<dbReference type="Gene3D" id="3.40.30.10">
    <property type="entry name" value="Glutaredoxin"/>
    <property type="match status" value="1"/>
</dbReference>
<keyword evidence="1" id="KW-0812">Transmembrane</keyword>